<dbReference type="Pfam" id="PF06782">
    <property type="entry name" value="UPF0236"/>
    <property type="match status" value="1"/>
</dbReference>
<accession>A0A7X2SRN3</accession>
<dbReference type="InterPro" id="IPR009620">
    <property type="entry name" value="UPF0236"/>
</dbReference>
<dbReference type="AlphaFoldDB" id="A0A7X2SRN3"/>
<dbReference type="RefSeq" id="WP_382437407.1">
    <property type="nucleotide sequence ID" value="NZ_JBHGVG010000002.1"/>
</dbReference>
<proteinExistence type="inferred from homology"/>
<dbReference type="EMBL" id="WKKX01000050">
    <property type="protein sequence ID" value="MSE07599.1"/>
    <property type="molecule type" value="Genomic_DNA"/>
</dbReference>
<evidence type="ECO:0000313" key="2">
    <source>
        <dbReference type="EMBL" id="MSE07599.1"/>
    </source>
</evidence>
<protein>
    <submittedName>
        <fullName evidence="2">ISLre2 family transposase</fullName>
    </submittedName>
</protein>
<name>A0A7X2SRN3_9LACO</name>
<evidence type="ECO:0000313" key="3">
    <source>
        <dbReference type="Proteomes" id="UP000467635"/>
    </source>
</evidence>
<organism evidence="2 3">
    <name type="scientific">Ligilactobacillus salivarius</name>
    <dbReference type="NCBI Taxonomy" id="1624"/>
    <lineage>
        <taxon>Bacteria</taxon>
        <taxon>Bacillati</taxon>
        <taxon>Bacillota</taxon>
        <taxon>Bacilli</taxon>
        <taxon>Lactobacillales</taxon>
        <taxon>Lactobacillaceae</taxon>
        <taxon>Ligilactobacillus</taxon>
    </lineage>
</organism>
<sequence>MDKLGNKLIKIILESDNSIDMEKNMYQAISEVIVEIVSEALEKVDDKLVNSMKVQGYEIERKDKRKIQFLFGDVTFARRLYRKGKKYKYALDECLCLRSYRRYSSLTEAKFAEISTSSSFSKSAEAINKVSTLNVSPSGVHKITQRVAAKVIEYTEKNRKKSKVKRKVPILFLEGDGLIVKSQKKRRISIHRFQVHEGVIKEGNRTKTINLHRCTDTSRRKAYKDMLRYLHDNYDLTDTIVLTNSDNGSGYEPEVFQELTLECKQHEHFLDKYHLNRKIEERMYFCDFELIKKMKQAIYDYSKKDVEIVLDTMESIAVIKKDHSQSKRATEKLAAYLNRNWDYIKPLNLRKIEGVSSSKGLGICENSHRPYVYRMKRQGKTWSPGGAKNMVKLIDSLENDVFEEAIKADNQKENLESIPEPKINMNDILLDRFIEHTAVKNGKINSESKSSPLGIIKKIFNS</sequence>
<dbReference type="Proteomes" id="UP000467635">
    <property type="component" value="Unassembled WGS sequence"/>
</dbReference>
<gene>
    <name evidence="2" type="ORF">GKC33_02350</name>
</gene>
<reference evidence="2 3" key="1">
    <citation type="submission" date="2019-11" db="EMBL/GenBank/DDBJ databases">
        <title>Draft Genome Sequence of Plant Growth-Promoting Rhizosphere-Associated Bacteria.</title>
        <authorList>
            <person name="Vasilyev I.Y."/>
            <person name="Radchenko V."/>
            <person name="Ilnitskaya E.V."/>
        </authorList>
    </citation>
    <scope>NUCLEOTIDE SEQUENCE [LARGE SCALE GENOMIC DNA]</scope>
    <source>
        <strain evidence="2 3">VRA_01-1sq_f</strain>
    </source>
</reference>
<comment type="caution">
    <text evidence="2">The sequence shown here is derived from an EMBL/GenBank/DDBJ whole genome shotgun (WGS) entry which is preliminary data.</text>
</comment>
<evidence type="ECO:0000256" key="1">
    <source>
        <dbReference type="ARBA" id="ARBA00006539"/>
    </source>
</evidence>
<dbReference type="NCBIfam" id="NF033529">
    <property type="entry name" value="transpos_ISLre2"/>
    <property type="match status" value="1"/>
</dbReference>
<comment type="similarity">
    <text evidence="1">Belongs to the UPF0236 family.</text>
</comment>